<feature type="region of interest" description="Disordered" evidence="1">
    <location>
        <begin position="364"/>
        <end position="455"/>
    </location>
</feature>
<reference evidence="4" key="1">
    <citation type="submission" date="2021-03" db="EMBL/GenBank/DDBJ databases">
        <title>Evolutionary innovations through gain and loss of genes in the ectomycorrhizal Boletales.</title>
        <authorList>
            <person name="Wu G."/>
            <person name="Miyauchi S."/>
            <person name="Morin E."/>
            <person name="Yang Z.-L."/>
            <person name="Xu J."/>
            <person name="Martin F.M."/>
        </authorList>
    </citation>
    <scope>NUCLEOTIDE SEQUENCE</scope>
    <source>
        <strain evidence="4">BR01</strain>
    </source>
</reference>
<dbReference type="AlphaFoldDB" id="A0A8I2YJY6"/>
<feature type="chain" id="PRO_5034841194" evidence="3">
    <location>
        <begin position="17"/>
        <end position="591"/>
    </location>
</feature>
<accession>A0A8I2YJY6</accession>
<feature type="compositionally biased region" description="Low complexity" evidence="1">
    <location>
        <begin position="389"/>
        <end position="402"/>
    </location>
</feature>
<dbReference type="Proteomes" id="UP000683000">
    <property type="component" value="Unassembled WGS sequence"/>
</dbReference>
<feature type="signal peptide" evidence="3">
    <location>
        <begin position="1"/>
        <end position="16"/>
    </location>
</feature>
<evidence type="ECO:0000256" key="3">
    <source>
        <dbReference type="SAM" id="SignalP"/>
    </source>
</evidence>
<keyword evidence="2" id="KW-0812">Transmembrane</keyword>
<dbReference type="EMBL" id="JAGFBS010000026">
    <property type="protein sequence ID" value="KAG6372628.1"/>
    <property type="molecule type" value="Genomic_DNA"/>
</dbReference>
<dbReference type="OrthoDB" id="2682399at2759"/>
<keyword evidence="2" id="KW-1133">Transmembrane helix</keyword>
<gene>
    <name evidence="4" type="ORF">JVT61DRAFT_7377</name>
</gene>
<keyword evidence="5" id="KW-1185">Reference proteome</keyword>
<evidence type="ECO:0000256" key="2">
    <source>
        <dbReference type="SAM" id="Phobius"/>
    </source>
</evidence>
<evidence type="ECO:0000256" key="1">
    <source>
        <dbReference type="SAM" id="MobiDB-lite"/>
    </source>
</evidence>
<comment type="caution">
    <text evidence="4">The sequence shown here is derived from an EMBL/GenBank/DDBJ whole genome shotgun (WGS) entry which is preliminary data.</text>
</comment>
<feature type="transmembrane region" description="Helical" evidence="2">
    <location>
        <begin position="287"/>
        <end position="309"/>
    </location>
</feature>
<proteinExistence type="predicted"/>
<sequence>MVAFAILWFSFQQCHAQENSVLPWRLAGGNETLEPNQLMECDSLDILLSSETSYTLQSNASYYVLAFEPGGTATVSFVGYDSSALRWTVQHPAGTQLILALLDSFGTSLGVRPDIYAVIPGPGDCLAKSETPGILEATEPKITPPLFGRPISCRPWETSFSGGKLPNLVDAVVLEPGGVHGDFAPSGEYILPYTSRGGQPAVIVSDANGMLDTTGSIIRIWAKDTPFAGISEAFSRCRTLQQISMLVRSRGPPHPTTSRLRRGFSERHRMQLSRGLVTVNSNNGDTIAVAVCVSLGGMGIVAMAIYVIVMYRRRKKVLDAQDTLPRPFEMTVPAVTRTGASTITHDSTSVPTLTIYPSRVYSQRGRSGTYEARRKESLTRDRSHGAGSTPIPTITTPWQPQPGSSHDTGMQPFAQPHLSDTSLLLNRAPPSYHTPPRSWTRPHTIIPSDPQSQSCSRAQFGQSIASVNRSISVQERRSAKHALWLSRSASELYRMPAVPRHRVPEYDLHASLGRYAYDDDDELRIDTFSRSTNHLRQSYSASPVAHVQHVCSDSNQEEDAGPAIIFQHQDAGLMQELPPPYHQLVGSDAEV</sequence>
<keyword evidence="3" id="KW-0732">Signal</keyword>
<evidence type="ECO:0000313" key="4">
    <source>
        <dbReference type="EMBL" id="KAG6372628.1"/>
    </source>
</evidence>
<organism evidence="4 5">
    <name type="scientific">Boletus reticuloceps</name>
    <dbReference type="NCBI Taxonomy" id="495285"/>
    <lineage>
        <taxon>Eukaryota</taxon>
        <taxon>Fungi</taxon>
        <taxon>Dikarya</taxon>
        <taxon>Basidiomycota</taxon>
        <taxon>Agaricomycotina</taxon>
        <taxon>Agaricomycetes</taxon>
        <taxon>Agaricomycetidae</taxon>
        <taxon>Boletales</taxon>
        <taxon>Boletineae</taxon>
        <taxon>Boletaceae</taxon>
        <taxon>Boletoideae</taxon>
        <taxon>Boletus</taxon>
    </lineage>
</organism>
<evidence type="ECO:0000313" key="5">
    <source>
        <dbReference type="Proteomes" id="UP000683000"/>
    </source>
</evidence>
<feature type="compositionally biased region" description="Basic and acidic residues" evidence="1">
    <location>
        <begin position="371"/>
        <end position="384"/>
    </location>
</feature>
<protein>
    <submittedName>
        <fullName evidence="4">Uncharacterized protein</fullName>
    </submittedName>
</protein>
<keyword evidence="2" id="KW-0472">Membrane</keyword>
<name>A0A8I2YJY6_9AGAM</name>